<sequence length="129" mass="14344">MRGYGFVAPDDGGEDVFVHVNDLLDDKWVFSPGVNVEFQVMESGRGLKGYDVRLLPEARKDAAPRQAEPATQGRPSDEDPTCEILSTADFRQELTEAFIQAAPELTGAQIVSLRERIIRLAATHEWVED</sequence>
<dbReference type="PROSITE" id="PS51857">
    <property type="entry name" value="CSD_2"/>
    <property type="match status" value="1"/>
</dbReference>
<dbReference type="Proteomes" id="UP000316096">
    <property type="component" value="Unassembled WGS sequence"/>
</dbReference>
<comment type="caution">
    <text evidence="3">The sequence shown here is derived from an EMBL/GenBank/DDBJ whole genome shotgun (WGS) entry which is preliminary data.</text>
</comment>
<evidence type="ECO:0000256" key="1">
    <source>
        <dbReference type="SAM" id="MobiDB-lite"/>
    </source>
</evidence>
<dbReference type="EMBL" id="VFOZ01000002">
    <property type="protein sequence ID" value="TQL90385.1"/>
    <property type="molecule type" value="Genomic_DNA"/>
</dbReference>
<proteinExistence type="predicted"/>
<feature type="domain" description="CSD" evidence="2">
    <location>
        <begin position="1"/>
        <end position="54"/>
    </location>
</feature>
<gene>
    <name evidence="3" type="ORF">FB559_7689</name>
</gene>
<evidence type="ECO:0000259" key="2">
    <source>
        <dbReference type="PROSITE" id="PS51857"/>
    </source>
</evidence>
<keyword evidence="3" id="KW-0238">DNA-binding</keyword>
<evidence type="ECO:0000313" key="4">
    <source>
        <dbReference type="Proteomes" id="UP000316096"/>
    </source>
</evidence>
<accession>A0A543BZZ7</accession>
<name>A0A543BZZ7_9ACTN</name>
<dbReference type="GO" id="GO:0003677">
    <property type="term" value="F:DNA binding"/>
    <property type="evidence" value="ECO:0007669"/>
    <property type="project" value="UniProtKB-KW"/>
</dbReference>
<dbReference type="Gene3D" id="2.40.50.140">
    <property type="entry name" value="Nucleic acid-binding proteins"/>
    <property type="match status" value="1"/>
</dbReference>
<evidence type="ECO:0000313" key="3">
    <source>
        <dbReference type="EMBL" id="TQL90385.1"/>
    </source>
</evidence>
<dbReference type="InterPro" id="IPR012340">
    <property type="entry name" value="NA-bd_OB-fold"/>
</dbReference>
<protein>
    <submittedName>
        <fullName evidence="3">Putative cold-shock DNA-binding protein</fullName>
    </submittedName>
</protein>
<feature type="region of interest" description="Disordered" evidence="1">
    <location>
        <begin position="58"/>
        <end position="82"/>
    </location>
</feature>
<reference evidence="3 4" key="1">
    <citation type="submission" date="2019-06" db="EMBL/GenBank/DDBJ databases">
        <title>Sequencing the genomes of 1000 actinobacteria strains.</title>
        <authorList>
            <person name="Klenk H.-P."/>
        </authorList>
    </citation>
    <scope>NUCLEOTIDE SEQUENCE [LARGE SCALE GENOMIC DNA]</scope>
    <source>
        <strain evidence="3 4">DSM 102200</strain>
    </source>
</reference>
<dbReference type="Pfam" id="PF00313">
    <property type="entry name" value="CSD"/>
    <property type="match status" value="1"/>
</dbReference>
<organism evidence="3 4">
    <name type="scientific">Actinoallomurus bryophytorum</name>
    <dbReference type="NCBI Taxonomy" id="1490222"/>
    <lineage>
        <taxon>Bacteria</taxon>
        <taxon>Bacillati</taxon>
        <taxon>Actinomycetota</taxon>
        <taxon>Actinomycetes</taxon>
        <taxon>Streptosporangiales</taxon>
        <taxon>Thermomonosporaceae</taxon>
        <taxon>Actinoallomurus</taxon>
    </lineage>
</organism>
<dbReference type="AlphaFoldDB" id="A0A543BZZ7"/>
<dbReference type="SMART" id="SM00357">
    <property type="entry name" value="CSP"/>
    <property type="match status" value="1"/>
</dbReference>
<dbReference type="SUPFAM" id="SSF50249">
    <property type="entry name" value="Nucleic acid-binding proteins"/>
    <property type="match status" value="1"/>
</dbReference>
<keyword evidence="4" id="KW-1185">Reference proteome</keyword>
<dbReference type="CDD" id="cd04458">
    <property type="entry name" value="CSP_CDS"/>
    <property type="match status" value="1"/>
</dbReference>
<dbReference type="InterPro" id="IPR002059">
    <property type="entry name" value="CSP_DNA-bd"/>
</dbReference>
<dbReference type="InterPro" id="IPR011129">
    <property type="entry name" value="CSD"/>
</dbReference>